<comment type="subcellular location">
    <subcellularLocation>
        <location evidence="8">Cytoplasm</location>
    </subcellularLocation>
</comment>
<dbReference type="GO" id="GO:0000287">
    <property type="term" value="F:magnesium ion binding"/>
    <property type="evidence" value="ECO:0007669"/>
    <property type="project" value="InterPro"/>
</dbReference>
<comment type="cofactor">
    <cofactor evidence="8">
        <name>Mg(2+)</name>
        <dbReference type="ChEBI" id="CHEBI:18420"/>
    </cofactor>
</comment>
<comment type="subunit">
    <text evidence="8">Monomer.</text>
</comment>
<dbReference type="Pfam" id="PF01018">
    <property type="entry name" value="GTP1_OBG"/>
    <property type="match status" value="1"/>
</dbReference>
<dbReference type="Proteomes" id="UP000292423">
    <property type="component" value="Unassembled WGS sequence"/>
</dbReference>
<dbReference type="NCBIfam" id="NF008956">
    <property type="entry name" value="PRK12299.1"/>
    <property type="match status" value="1"/>
</dbReference>
<evidence type="ECO:0000256" key="4">
    <source>
        <dbReference type="ARBA" id="ARBA00022741"/>
    </source>
</evidence>
<feature type="domain" description="OBG-type G" evidence="10">
    <location>
        <begin position="160"/>
        <end position="333"/>
    </location>
</feature>
<dbReference type="SUPFAM" id="SSF82051">
    <property type="entry name" value="Obg GTP-binding protein N-terminal domain"/>
    <property type="match status" value="1"/>
</dbReference>
<comment type="function">
    <text evidence="8">An essential GTPase which binds GTP, GDP and possibly (p)ppGpp with moderate affinity, with high nucleotide exchange rates and a fairly low GTP hydrolysis rate. Plays a role in control of the cell cycle, stress response, ribosome biogenesis and in those bacteria that undergo differentiation, in morphogenesis control.</text>
</comment>
<feature type="binding site" evidence="8">
    <location>
        <position position="173"/>
    </location>
    <ligand>
        <name>Mg(2+)</name>
        <dbReference type="ChEBI" id="CHEBI:18420"/>
    </ligand>
</feature>
<feature type="binding site" evidence="8">
    <location>
        <begin position="283"/>
        <end position="286"/>
    </location>
    <ligand>
        <name>GTP</name>
        <dbReference type="ChEBI" id="CHEBI:37565"/>
    </ligand>
</feature>
<feature type="compositionally biased region" description="Acidic residues" evidence="9">
    <location>
        <begin position="383"/>
        <end position="397"/>
    </location>
</feature>
<evidence type="ECO:0000313" key="12">
    <source>
        <dbReference type="EMBL" id="RZU47594.1"/>
    </source>
</evidence>
<dbReference type="PROSITE" id="PS51883">
    <property type="entry name" value="OBG"/>
    <property type="match status" value="1"/>
</dbReference>
<dbReference type="InterPro" id="IPR036726">
    <property type="entry name" value="GTP1_OBG_dom_sf"/>
</dbReference>
<comment type="similarity">
    <text evidence="1 8">Belongs to the TRAFAC class OBG-HflX-like GTPase superfamily. OBG GTPase family.</text>
</comment>
<feature type="binding site" evidence="8">
    <location>
        <begin position="166"/>
        <end position="173"/>
    </location>
    <ligand>
        <name>GTP</name>
        <dbReference type="ChEBI" id="CHEBI:37565"/>
    </ligand>
</feature>
<reference evidence="12 13" key="1">
    <citation type="submission" date="2019-02" db="EMBL/GenBank/DDBJ databases">
        <title>Genomic Encyclopedia of Type Strains, Phase IV (KMG-IV): sequencing the most valuable type-strain genomes for metagenomic binning, comparative biology and taxonomic classification.</title>
        <authorList>
            <person name="Goeker M."/>
        </authorList>
    </citation>
    <scope>NUCLEOTIDE SEQUENCE [LARGE SCALE GENOMIC DNA]</scope>
    <source>
        <strain evidence="12 13">DSM 105135</strain>
    </source>
</reference>
<dbReference type="PANTHER" id="PTHR11702">
    <property type="entry name" value="DEVELOPMENTALLY REGULATED GTP-BINDING PROTEIN-RELATED"/>
    <property type="match status" value="1"/>
</dbReference>
<dbReference type="AlphaFoldDB" id="A0A4Q7ZBQ6"/>
<feature type="binding site" evidence="8">
    <location>
        <begin position="213"/>
        <end position="216"/>
    </location>
    <ligand>
        <name>GTP</name>
        <dbReference type="ChEBI" id="CHEBI:37565"/>
    </ligand>
</feature>
<evidence type="ECO:0000256" key="7">
    <source>
        <dbReference type="ARBA" id="ARBA00023134"/>
    </source>
</evidence>
<dbReference type="InterPro" id="IPR045086">
    <property type="entry name" value="OBG_GTPase"/>
</dbReference>
<keyword evidence="13" id="KW-1185">Reference proteome</keyword>
<dbReference type="NCBIfam" id="TIGR02729">
    <property type="entry name" value="Obg_CgtA"/>
    <property type="match status" value="1"/>
</dbReference>
<dbReference type="GO" id="GO:0005525">
    <property type="term" value="F:GTP binding"/>
    <property type="evidence" value="ECO:0007669"/>
    <property type="project" value="UniProtKB-UniRule"/>
</dbReference>
<dbReference type="GO" id="GO:0005737">
    <property type="term" value="C:cytoplasm"/>
    <property type="evidence" value="ECO:0007669"/>
    <property type="project" value="UniProtKB-SubCell"/>
</dbReference>
<dbReference type="PRINTS" id="PR00326">
    <property type="entry name" value="GTP1OBG"/>
</dbReference>
<comment type="caution">
    <text evidence="12">The sequence shown here is derived from an EMBL/GenBank/DDBJ whole genome shotgun (WGS) entry which is preliminary data.</text>
</comment>
<evidence type="ECO:0000256" key="6">
    <source>
        <dbReference type="ARBA" id="ARBA00022842"/>
    </source>
</evidence>
<evidence type="ECO:0000256" key="8">
    <source>
        <dbReference type="HAMAP-Rule" id="MF_01454"/>
    </source>
</evidence>
<dbReference type="EC" id="3.6.5.-" evidence="8"/>
<dbReference type="GO" id="GO:0003924">
    <property type="term" value="F:GTPase activity"/>
    <property type="evidence" value="ECO:0007669"/>
    <property type="project" value="UniProtKB-UniRule"/>
</dbReference>
<keyword evidence="5 8" id="KW-0378">Hydrolase</keyword>
<evidence type="ECO:0000256" key="1">
    <source>
        <dbReference type="ARBA" id="ARBA00007699"/>
    </source>
</evidence>
<feature type="binding site" evidence="8">
    <location>
        <position position="193"/>
    </location>
    <ligand>
        <name>Mg(2+)</name>
        <dbReference type="ChEBI" id="CHEBI:18420"/>
    </ligand>
</feature>
<evidence type="ECO:0000259" key="11">
    <source>
        <dbReference type="PROSITE" id="PS51883"/>
    </source>
</evidence>
<dbReference type="Gene3D" id="3.40.50.300">
    <property type="entry name" value="P-loop containing nucleotide triphosphate hydrolases"/>
    <property type="match status" value="1"/>
</dbReference>
<dbReference type="InterPro" id="IPR006074">
    <property type="entry name" value="GTP1-OBG_CS"/>
</dbReference>
<dbReference type="PANTHER" id="PTHR11702:SF31">
    <property type="entry name" value="MITOCHONDRIAL RIBOSOME-ASSOCIATED GTPASE 2"/>
    <property type="match status" value="1"/>
</dbReference>
<protein>
    <recommendedName>
        <fullName evidence="8">GTPase Obg</fullName>
        <ecNumber evidence="8">3.6.5.-</ecNumber>
    </recommendedName>
    <alternativeName>
        <fullName evidence="8">GTP-binding protein Obg</fullName>
    </alternativeName>
</protein>
<dbReference type="GO" id="GO:0042254">
    <property type="term" value="P:ribosome biogenesis"/>
    <property type="evidence" value="ECO:0007669"/>
    <property type="project" value="UniProtKB-UniRule"/>
</dbReference>
<keyword evidence="6 8" id="KW-0460">Magnesium</keyword>
<proteinExistence type="inferred from homology"/>
<feature type="region of interest" description="Disordered" evidence="9">
    <location>
        <begin position="127"/>
        <end position="149"/>
    </location>
</feature>
<dbReference type="HAMAP" id="MF_01454">
    <property type="entry name" value="GTPase_Obg"/>
    <property type="match status" value="1"/>
</dbReference>
<feature type="binding site" evidence="8">
    <location>
        <begin position="191"/>
        <end position="195"/>
    </location>
    <ligand>
        <name>GTP</name>
        <dbReference type="ChEBI" id="CHEBI:37565"/>
    </ligand>
</feature>
<dbReference type="NCBIfam" id="NF008955">
    <property type="entry name" value="PRK12297.1"/>
    <property type="match status" value="1"/>
</dbReference>
<feature type="region of interest" description="Disordered" evidence="9">
    <location>
        <begin position="375"/>
        <end position="403"/>
    </location>
</feature>
<dbReference type="Pfam" id="PF01926">
    <property type="entry name" value="MMR_HSR1"/>
    <property type="match status" value="1"/>
</dbReference>
<dbReference type="InterPro" id="IPR006169">
    <property type="entry name" value="GTP1_OBG_dom"/>
</dbReference>
<dbReference type="InterPro" id="IPR006073">
    <property type="entry name" value="GTP-bd"/>
</dbReference>
<sequence>MRFVDEAIIQVDAGAGGNGCVCFRREKFIPYGGPDGGDGGKGGSIYMVADSDSNTLVDYRYTRKFRAERGQGGMGANCSGKGGADVILKVPVGTTIVDEATGEVLGDLVEAGQRLLVAQGGRGGLGNIHFKSSTNRAPRKSTSGQPGDSRQLKLELKVLADVGLLGLPNAGKSTFIRAVSAAKPKVADYPFTTLVPNLGVVDIDRHRSFVMADIPGLIEGASEGAGLGIRFLKHLARTRCLLHLVDVAPIDGSDPVANVQVIAGELDKFSPTLASLPRWLVLNKVDQVLPEERDALCSDIVTRLGWTGPVFQASGLTGEGAMQVCYRLMESIEEQRRIEAEDPEAALKEQAKRQLLEQESRTRIEELRAQQRAAWQARKDAGFDDEDDEDWDDEDGPEIIYQR</sequence>
<dbReference type="PROSITE" id="PS51710">
    <property type="entry name" value="G_OBG"/>
    <property type="match status" value="1"/>
</dbReference>
<name>A0A4Q7ZBQ6_9GAMM</name>
<keyword evidence="3 8" id="KW-0479">Metal-binding</keyword>
<dbReference type="Gene3D" id="2.70.210.12">
    <property type="entry name" value="GTP1/OBG domain"/>
    <property type="match status" value="1"/>
</dbReference>
<dbReference type="RefSeq" id="WP_130410821.1">
    <property type="nucleotide sequence ID" value="NZ_SHKX01000010.1"/>
</dbReference>
<dbReference type="EMBL" id="SHKX01000010">
    <property type="protein sequence ID" value="RZU47594.1"/>
    <property type="molecule type" value="Genomic_DNA"/>
</dbReference>
<dbReference type="FunFam" id="2.70.210.12:FF:000001">
    <property type="entry name" value="GTPase Obg"/>
    <property type="match status" value="1"/>
</dbReference>
<dbReference type="InterPro" id="IPR027417">
    <property type="entry name" value="P-loop_NTPase"/>
</dbReference>
<evidence type="ECO:0000256" key="5">
    <source>
        <dbReference type="ARBA" id="ARBA00022801"/>
    </source>
</evidence>
<organism evidence="12 13">
    <name type="scientific">Fluviicoccus keumensis</name>
    <dbReference type="NCBI Taxonomy" id="1435465"/>
    <lineage>
        <taxon>Bacteria</taxon>
        <taxon>Pseudomonadati</taxon>
        <taxon>Pseudomonadota</taxon>
        <taxon>Gammaproteobacteria</taxon>
        <taxon>Moraxellales</taxon>
        <taxon>Moraxellaceae</taxon>
        <taxon>Fluviicoccus</taxon>
    </lineage>
</organism>
<evidence type="ECO:0000256" key="2">
    <source>
        <dbReference type="ARBA" id="ARBA00022490"/>
    </source>
</evidence>
<feature type="binding site" evidence="8">
    <location>
        <begin position="314"/>
        <end position="316"/>
    </location>
    <ligand>
        <name>GTP</name>
        <dbReference type="ChEBI" id="CHEBI:37565"/>
    </ligand>
</feature>
<evidence type="ECO:0000256" key="3">
    <source>
        <dbReference type="ARBA" id="ARBA00022723"/>
    </source>
</evidence>
<feature type="compositionally biased region" description="Polar residues" evidence="9">
    <location>
        <begin position="130"/>
        <end position="148"/>
    </location>
</feature>
<keyword evidence="4 8" id="KW-0547">Nucleotide-binding</keyword>
<evidence type="ECO:0000259" key="10">
    <source>
        <dbReference type="PROSITE" id="PS51710"/>
    </source>
</evidence>
<dbReference type="PIRSF" id="PIRSF002401">
    <property type="entry name" value="GTP_bd_Obg/CgtA"/>
    <property type="match status" value="1"/>
</dbReference>
<dbReference type="PROSITE" id="PS00905">
    <property type="entry name" value="GTP1_OBG"/>
    <property type="match status" value="1"/>
</dbReference>
<evidence type="ECO:0000256" key="9">
    <source>
        <dbReference type="SAM" id="MobiDB-lite"/>
    </source>
</evidence>
<dbReference type="GO" id="GO:0043022">
    <property type="term" value="F:ribosome binding"/>
    <property type="evidence" value="ECO:0007669"/>
    <property type="project" value="UniProtKB-ARBA"/>
</dbReference>
<accession>A0A4Q7ZBQ6</accession>
<evidence type="ECO:0000313" key="13">
    <source>
        <dbReference type="Proteomes" id="UP000292423"/>
    </source>
</evidence>
<dbReference type="InterPro" id="IPR014100">
    <property type="entry name" value="GTP-bd_Obg/CgtA"/>
</dbReference>
<dbReference type="SUPFAM" id="SSF52540">
    <property type="entry name" value="P-loop containing nucleoside triphosphate hydrolases"/>
    <property type="match status" value="1"/>
</dbReference>
<dbReference type="InterPro" id="IPR031167">
    <property type="entry name" value="G_OBG"/>
</dbReference>
<dbReference type="NCBIfam" id="NF008954">
    <property type="entry name" value="PRK12296.1"/>
    <property type="match status" value="1"/>
</dbReference>
<gene>
    <name evidence="8" type="primary">obg</name>
    <name evidence="12" type="ORF">EV700_0560</name>
</gene>
<dbReference type="CDD" id="cd01898">
    <property type="entry name" value="Obg"/>
    <property type="match status" value="1"/>
</dbReference>
<feature type="domain" description="Obg" evidence="11">
    <location>
        <begin position="1"/>
        <end position="159"/>
    </location>
</feature>
<keyword evidence="7 8" id="KW-0342">GTP-binding</keyword>
<keyword evidence="2 8" id="KW-0963">Cytoplasm</keyword>
<dbReference type="OrthoDB" id="9807318at2"/>